<sequence length="573" mass="62645">MSENKFDYWWLSGIFVEPAPRPTGFVSSDADEFDVIVVGTGMSGFASAIHAHDHGRSVLVLEAADEVGGTTYKSGAGMWVPNNHKMRALGIHDDRDACLDFMAKVSYPGDYDPQAPRLGMSEWQWDLMNEYYDNASDAIEALRDAGALNVTFFRSFTDEYPAMVSYNSHLDNSIQGYYRHLMPQRPDGVEAVGWEMIRQLGEAVKARGIDVRTGHRVQGVIQSPAGEVVGVRATTADGEQALYARQGVVFGTGGFPHNLDIIERHWRGPLYSSCAVPTAQGDFVTIGEEIGAELGNMKSGWFYEDLLEKAAPHRVCMEGGINVPPGDAMIYVDATGKRILNEKSIYQERAQHFFEPGENGDYPNRALFMIYDTQLTTDTRPWLFLDTFIAPKQWIIEGATLEELAANIQERLNGLTSVIGEMHLAADFAEQLAATVERFNGFARSGTDEDFHRGETVHEHDWNGPAREGNDKNRTMYPFTQSGPYFCTITCGMVLDTNGGPKTNGRAQVLRADGSVIPGLYGAGNCIANVSGEGYLSGGSTLGPAATFAYLAAKNVAQEPVRDLASVRGAATA</sequence>
<evidence type="ECO:0000313" key="7">
    <source>
        <dbReference type="EMBL" id="CAB4920393.1"/>
    </source>
</evidence>
<feature type="region of interest" description="Disordered" evidence="5">
    <location>
        <begin position="453"/>
        <end position="473"/>
    </location>
</feature>
<evidence type="ECO:0000256" key="2">
    <source>
        <dbReference type="ARBA" id="ARBA00022630"/>
    </source>
</evidence>
<evidence type="ECO:0000256" key="1">
    <source>
        <dbReference type="ARBA" id="ARBA00001974"/>
    </source>
</evidence>
<evidence type="ECO:0000256" key="5">
    <source>
        <dbReference type="SAM" id="MobiDB-lite"/>
    </source>
</evidence>
<dbReference type="Gene3D" id="3.90.700.10">
    <property type="entry name" value="Succinate dehydrogenase/fumarate reductase flavoprotein, catalytic domain"/>
    <property type="match status" value="1"/>
</dbReference>
<keyword evidence="2" id="KW-0285">Flavoprotein</keyword>
<keyword evidence="3" id="KW-0274">FAD</keyword>
<dbReference type="InterPro" id="IPR003953">
    <property type="entry name" value="FAD-dep_OxRdtase_2_FAD-bd"/>
</dbReference>
<dbReference type="InterPro" id="IPR027477">
    <property type="entry name" value="Succ_DH/fumarate_Rdtase_cat_sf"/>
</dbReference>
<dbReference type="InterPro" id="IPR036188">
    <property type="entry name" value="FAD/NAD-bd_sf"/>
</dbReference>
<dbReference type="SUPFAM" id="SSF51905">
    <property type="entry name" value="FAD/NAD(P)-binding domain"/>
    <property type="match status" value="1"/>
</dbReference>
<accession>A0A6J7HSJ1</accession>
<dbReference type="Pfam" id="PF00890">
    <property type="entry name" value="FAD_binding_2"/>
    <property type="match status" value="1"/>
</dbReference>
<evidence type="ECO:0000256" key="4">
    <source>
        <dbReference type="ARBA" id="ARBA00023002"/>
    </source>
</evidence>
<proteinExistence type="predicted"/>
<evidence type="ECO:0000256" key="3">
    <source>
        <dbReference type="ARBA" id="ARBA00022827"/>
    </source>
</evidence>
<dbReference type="Gene3D" id="3.50.50.60">
    <property type="entry name" value="FAD/NAD(P)-binding domain"/>
    <property type="match status" value="2"/>
</dbReference>
<comment type="cofactor">
    <cofactor evidence="1">
        <name>FAD</name>
        <dbReference type="ChEBI" id="CHEBI:57692"/>
    </cofactor>
</comment>
<protein>
    <submittedName>
        <fullName evidence="7">Unannotated protein</fullName>
    </submittedName>
</protein>
<dbReference type="AlphaFoldDB" id="A0A6J7HSJ1"/>
<dbReference type="GO" id="GO:0008202">
    <property type="term" value="P:steroid metabolic process"/>
    <property type="evidence" value="ECO:0007669"/>
    <property type="project" value="UniProtKB-ARBA"/>
</dbReference>
<name>A0A6J7HSJ1_9ZZZZ</name>
<evidence type="ECO:0000259" key="6">
    <source>
        <dbReference type="Pfam" id="PF00890"/>
    </source>
</evidence>
<dbReference type="EMBL" id="CAFBMX010000002">
    <property type="protein sequence ID" value="CAB4920393.1"/>
    <property type="molecule type" value="Genomic_DNA"/>
</dbReference>
<dbReference type="SUPFAM" id="SSF56425">
    <property type="entry name" value="Succinate dehydrogenase/fumarate reductase flavoprotein, catalytic domain"/>
    <property type="match status" value="1"/>
</dbReference>
<feature type="domain" description="FAD-dependent oxidoreductase 2 FAD-binding" evidence="6">
    <location>
        <begin position="34"/>
        <end position="542"/>
    </location>
</feature>
<keyword evidence="4" id="KW-0560">Oxidoreductase</keyword>
<dbReference type="InterPro" id="IPR050315">
    <property type="entry name" value="FAD-oxidoreductase_2"/>
</dbReference>
<gene>
    <name evidence="7" type="ORF">UFOPK3674_00513</name>
</gene>
<reference evidence="7" key="1">
    <citation type="submission" date="2020-05" db="EMBL/GenBank/DDBJ databases">
        <authorList>
            <person name="Chiriac C."/>
            <person name="Salcher M."/>
            <person name="Ghai R."/>
            <person name="Kavagutti S V."/>
        </authorList>
    </citation>
    <scope>NUCLEOTIDE SEQUENCE</scope>
</reference>
<dbReference type="PANTHER" id="PTHR43400:SF10">
    <property type="entry name" value="3-OXOSTEROID 1-DEHYDROGENASE"/>
    <property type="match status" value="1"/>
</dbReference>
<dbReference type="PANTHER" id="PTHR43400">
    <property type="entry name" value="FUMARATE REDUCTASE"/>
    <property type="match status" value="1"/>
</dbReference>
<organism evidence="7">
    <name type="scientific">freshwater metagenome</name>
    <dbReference type="NCBI Taxonomy" id="449393"/>
    <lineage>
        <taxon>unclassified sequences</taxon>
        <taxon>metagenomes</taxon>
        <taxon>ecological metagenomes</taxon>
    </lineage>
</organism>
<dbReference type="GO" id="GO:0016491">
    <property type="term" value="F:oxidoreductase activity"/>
    <property type="evidence" value="ECO:0007669"/>
    <property type="project" value="UniProtKB-KW"/>
</dbReference>